<comment type="caution">
    <text evidence="1">The sequence shown here is derived from an EMBL/GenBank/DDBJ whole genome shotgun (WGS) entry which is preliminary data.</text>
</comment>
<name>A0ABS4PEQ2_9GAMM</name>
<evidence type="ECO:0000313" key="1">
    <source>
        <dbReference type="EMBL" id="MBP2171113.1"/>
    </source>
</evidence>
<dbReference type="RefSeq" id="WP_157819456.1">
    <property type="nucleotide sequence ID" value="NZ_JAGGMQ010000001.1"/>
</dbReference>
<gene>
    <name evidence="1" type="ORF">J2125_004305</name>
</gene>
<organism evidence="1 2">
    <name type="scientific">Winslowiella toletana</name>
    <dbReference type="NCBI Taxonomy" id="92490"/>
    <lineage>
        <taxon>Bacteria</taxon>
        <taxon>Pseudomonadati</taxon>
        <taxon>Pseudomonadota</taxon>
        <taxon>Gammaproteobacteria</taxon>
        <taxon>Enterobacterales</taxon>
        <taxon>Erwiniaceae</taxon>
        <taxon>Winslowiella</taxon>
    </lineage>
</organism>
<accession>A0ABS4PEQ2</accession>
<dbReference type="EMBL" id="JAGGMQ010000001">
    <property type="protein sequence ID" value="MBP2171113.1"/>
    <property type="molecule type" value="Genomic_DNA"/>
</dbReference>
<reference evidence="2" key="1">
    <citation type="submission" date="2023-07" db="EMBL/GenBank/DDBJ databases">
        <title>Genome mining of underrepresented organisms for secondary metabolites.</title>
        <authorList>
            <person name="D'Agostino P.M."/>
        </authorList>
    </citation>
    <scope>NUCLEOTIDE SEQUENCE [LARGE SCALE GENOMIC DNA]</scope>
    <source>
        <strain evidence="2">WS4403</strain>
    </source>
</reference>
<dbReference type="Proteomes" id="UP001195624">
    <property type="component" value="Unassembled WGS sequence"/>
</dbReference>
<evidence type="ECO:0000313" key="2">
    <source>
        <dbReference type="Proteomes" id="UP001195624"/>
    </source>
</evidence>
<sequence>MYKTPRFYSFIDELATVLDLFHDQSRKRALSESRTFYQKQIYYQDFSARLQQRLEITDGEKNYLSGVLSRLENLLSVLANIPVYSTTAPAQASNSFFNLFTYVFFINLASEMANKNASPFVNYFHRMSGGDFTKPISVDALLLHARKIIKEEVVNVLENRKLASSLSVYLARLDKRSFPKVSSIIKLKEDFCREAVFLKEKSAECYASKIYTILLACRVIFHLRKGAGESPMKLSLYDLAIQNKASDFINNTVLHEKAGADLSAIEDDNDYIACREYFLRLIQQQDPVNYLKQHDTRALWGHDNQVFLSYCMREQLYSDINKGRLINGTAGNFTRIIELLSDRQSGEDGLYIAMFGIVLTLRQQESVNYNLLEPLVNYYIDCQNIRNIWYFEFKTPFENYIPSDLTVREVNLALAIRSYNRSVDEGKINAEYCNPLRPLEKILKSYFLAKKFTSKNLEVSPVQGVKETIYDSLKKINFHIMHYGLHKEISVHDNGCISVLESLAGEYINKFLKLNQSQKMDIMRDVSPDEYNLDVKRCK</sequence>
<proteinExistence type="predicted"/>
<keyword evidence="2" id="KW-1185">Reference proteome</keyword>
<protein>
    <submittedName>
        <fullName evidence="1">Uncharacterized protein</fullName>
    </submittedName>
</protein>